<gene>
    <name evidence="2" type="ORF">GIB67_031801</name>
</gene>
<reference evidence="2 3" key="1">
    <citation type="journal article" date="2020" name="IScience">
        <title>Genome Sequencing of the Endangered Kingdonia uniflora (Circaeasteraceae, Ranunculales) Reveals Potential Mechanisms of Evolutionary Specialization.</title>
        <authorList>
            <person name="Sun Y."/>
            <person name="Deng T."/>
            <person name="Zhang A."/>
            <person name="Moore M.J."/>
            <person name="Landis J.B."/>
            <person name="Lin N."/>
            <person name="Zhang H."/>
            <person name="Zhang X."/>
            <person name="Huang J."/>
            <person name="Zhang X."/>
            <person name="Sun H."/>
            <person name="Wang H."/>
        </authorList>
    </citation>
    <scope>NUCLEOTIDE SEQUENCE [LARGE SCALE GENOMIC DNA]</scope>
    <source>
        <strain evidence="2">TB1705</strain>
        <tissue evidence="2">Leaf</tissue>
    </source>
</reference>
<evidence type="ECO:0000313" key="3">
    <source>
        <dbReference type="Proteomes" id="UP000541444"/>
    </source>
</evidence>
<dbReference type="GO" id="GO:0006282">
    <property type="term" value="P:regulation of DNA repair"/>
    <property type="evidence" value="ECO:0007669"/>
    <property type="project" value="InterPro"/>
</dbReference>
<sequence>MSTVQNTVYNSCTSTSKKISDRIDMTKPHKNEKEPFLVKVERYASSFRYSGDHVDKKSLDCVRRKKTRIIAIDALCIPGMRQYKAECLLREINKAFCGFYDQSKCQRYMNISQEDHIRPDCHDVATEGLNNEGQNNPTLRESASAVEKSNEGANQAEMIGNCLSEPFGQSLHPEYEVGIVTGNWGCGAFGGDPEIKTIIQWLAASQALRPFILYHTFEEESLQSLEQVSNWILTHEWTVGELWNMLAVYSSQRLKNETSVGFLNWLVPSFSFQSNEMSDPDFMEE</sequence>
<dbReference type="GO" id="GO:0005737">
    <property type="term" value="C:cytoplasm"/>
    <property type="evidence" value="ECO:0007669"/>
    <property type="project" value="TreeGrafter"/>
</dbReference>
<dbReference type="InterPro" id="IPR007724">
    <property type="entry name" value="Poly_GlycHdrlase"/>
</dbReference>
<dbReference type="EMBL" id="JACGCM010002647">
    <property type="protein sequence ID" value="KAF6137522.1"/>
    <property type="molecule type" value="Genomic_DNA"/>
</dbReference>
<evidence type="ECO:0000259" key="1">
    <source>
        <dbReference type="Pfam" id="PF05028"/>
    </source>
</evidence>
<dbReference type="InterPro" id="IPR046372">
    <property type="entry name" value="PARG_cat_C"/>
</dbReference>
<dbReference type="GO" id="GO:0009225">
    <property type="term" value="P:nucleotide-sugar metabolic process"/>
    <property type="evidence" value="ECO:0007669"/>
    <property type="project" value="TreeGrafter"/>
</dbReference>
<keyword evidence="3" id="KW-1185">Reference proteome</keyword>
<dbReference type="GO" id="GO:0005634">
    <property type="term" value="C:nucleus"/>
    <property type="evidence" value="ECO:0007669"/>
    <property type="project" value="TreeGrafter"/>
</dbReference>
<name>A0A7J7L4M3_9MAGN</name>
<dbReference type="Proteomes" id="UP000541444">
    <property type="component" value="Unassembled WGS sequence"/>
</dbReference>
<dbReference type="OrthoDB" id="1937899at2759"/>
<comment type="caution">
    <text evidence="2">The sequence shown here is derived from an EMBL/GenBank/DDBJ whole genome shotgun (WGS) entry which is preliminary data.</text>
</comment>
<proteinExistence type="predicted"/>
<organism evidence="2 3">
    <name type="scientific">Kingdonia uniflora</name>
    <dbReference type="NCBI Taxonomy" id="39325"/>
    <lineage>
        <taxon>Eukaryota</taxon>
        <taxon>Viridiplantae</taxon>
        <taxon>Streptophyta</taxon>
        <taxon>Embryophyta</taxon>
        <taxon>Tracheophyta</taxon>
        <taxon>Spermatophyta</taxon>
        <taxon>Magnoliopsida</taxon>
        <taxon>Ranunculales</taxon>
        <taxon>Circaeasteraceae</taxon>
        <taxon>Kingdonia</taxon>
    </lineage>
</organism>
<dbReference type="GO" id="GO:0005975">
    <property type="term" value="P:carbohydrate metabolic process"/>
    <property type="evidence" value="ECO:0007669"/>
    <property type="project" value="InterPro"/>
</dbReference>
<dbReference type="PANTHER" id="PTHR12837:SF0">
    <property type="entry name" value="POLY(ADP-RIBOSE) GLYCOHYDROLASE"/>
    <property type="match status" value="1"/>
</dbReference>
<dbReference type="GO" id="GO:0004649">
    <property type="term" value="F:poly(ADP-ribose) glycohydrolase activity"/>
    <property type="evidence" value="ECO:0007669"/>
    <property type="project" value="InterPro"/>
</dbReference>
<dbReference type="Pfam" id="PF05028">
    <property type="entry name" value="PARG_cat_C"/>
    <property type="match status" value="1"/>
</dbReference>
<feature type="domain" description="PARG catalytic Macro" evidence="1">
    <location>
        <begin position="39"/>
        <end position="223"/>
    </location>
</feature>
<dbReference type="AlphaFoldDB" id="A0A7J7L4M3"/>
<dbReference type="GO" id="GO:1990966">
    <property type="term" value="P:ATP generation from poly-ADP-D-ribose"/>
    <property type="evidence" value="ECO:0007669"/>
    <property type="project" value="TreeGrafter"/>
</dbReference>
<accession>A0A7J7L4M3</accession>
<evidence type="ECO:0000313" key="2">
    <source>
        <dbReference type="EMBL" id="KAF6137522.1"/>
    </source>
</evidence>
<dbReference type="PANTHER" id="PTHR12837">
    <property type="entry name" value="POLY ADP-RIBOSE GLYCOHYDROLASE"/>
    <property type="match status" value="1"/>
</dbReference>
<protein>
    <recommendedName>
        <fullName evidence="1">PARG catalytic Macro domain-containing protein</fullName>
    </recommendedName>
</protein>